<sequence length="1281" mass="142636">MHLLAAKPGGFVDDEGIIDLEQDPADIVVLSAADSVLSALGGALDRLPDLKHSVRLVNWMQLVKPAAYDLYEDSVLDHANVVVLSLLGGEHYWQYGFDRLVAWSKKKGRTLIVVPGDDSPDPRLIESSNTSDQNVYRVWRYLRESGPQNSDQLFYFLESEYLNAAHFWREPVALPNASIVMQGEAVGFSTWCLKYRGVFQPTISVAVVVFYRSHLQSGNTQIFSELEEVLETEQLVPLSIAVNSLKDEQTIALIESVIARVNHECNGARVSVILNTTGFAANRFGVPDLASEPTDFQSSFDSKLPVLQLILSGSTKDDWQQQKQGLRSRDVAMQIVLPEMDGRIITRAVSFKTLSKYHESAQIDLVRYELESERAAFVAKLAAKYSQLSRKQNSEKRIALILANYPTKDGRIGNGVGLDTPASTINILNAMSGAGYPIPDIPDDGNALIKRLLGAVTNNPNTLHERSAWQSLAIDVYLEYFYQLPLECQQAVWERWGAPEDDHKCRVSPTGERRIMLAGIRLGETFIGIQPARGFNLDLAANYHDPDLIPPHSYLAYYFWLRHVYQVDAIIHVGKHGNLEWLPGKGTALSESCWPDITLGPMPHFYPFIVNDPGEGAQAKRRAQATIIDHLMPPMSRAESYGELAELETLVDEYYQAMGMDSRREAWLRASILEKVRTAHLLEELTGVVDENEDSVLESLDAYLCEIKESQIRHGLHRLGELPDDDKLSDTLVALLRLPRGNAVTSKGILHALCEDLEISEPEFDPMEASPHLWKSGKHEILLKQSSDSWRTHADAKERLELLAKMLVQQSLISAQAIEKAQFPVTSQLLAHAKNSLFKALKMSARDELGALLTGLSGGFVPPGPSGAPTRGRLDTLPTGRNFFSVDNRAIPSPAAWAIGKKSADALVLRHLQEHGDYPKNIGLSVWGTATMRTGGDDIAQAFALMGVRPIWATGSNRVTDFEVVSCMELGRPRTDVTLRVSGFFRDAFANVMQLFDAAVQAIVDYDEPGTGNTIRSSILEQTSNLMQQGKSAHDAARQASFRVFGSKPGAYGAGLQGLIDERCWDTQADLAEAYINWGGYAYDGKASGGVEAKSAFIQRLSNIEVVVQNQDNREHDILDSDDYYQFQGGMTNAVTELSGNAPEIYHNDHSNPVSPKVRTLKEELNRVLRSRVLNPKWISAMKEHGYKGAFEMSATVDYLFAYDATTDLVADYQYEKVADALLLDEDNREFMEQNNPHALEEMAERLLEAIQRDMWNDTGEYEDKIQSLLLDLDQQQEQPQ</sequence>
<evidence type="ECO:0000313" key="4">
    <source>
        <dbReference type="Proteomes" id="UP000294656"/>
    </source>
</evidence>
<dbReference type="GO" id="GO:0051116">
    <property type="term" value="F:cobaltochelatase activity"/>
    <property type="evidence" value="ECO:0007669"/>
    <property type="project" value="UniProtKB-UniRule"/>
</dbReference>
<evidence type="ECO:0000256" key="1">
    <source>
        <dbReference type="NCBIfam" id="TIGR02257"/>
    </source>
</evidence>
<dbReference type="Pfam" id="PF02514">
    <property type="entry name" value="CobN-Mg_chel"/>
    <property type="match status" value="1"/>
</dbReference>
<comment type="caution">
    <text evidence="3">The sequence shown here is derived from an EMBL/GenBank/DDBJ whole genome shotgun (WGS) entry which is preliminary data.</text>
</comment>
<dbReference type="PANTHER" id="PTHR44119:SF4">
    <property type="entry name" value="AEROBIC COBALTOCHELATASE SUBUNIT COBN"/>
    <property type="match status" value="1"/>
</dbReference>
<name>A0A4R6MCP0_9GAMM</name>
<dbReference type="NCBIfam" id="TIGR02257">
    <property type="entry name" value="cobalto_cobN"/>
    <property type="match status" value="1"/>
</dbReference>
<dbReference type="OrthoDB" id="9757976at2"/>
<evidence type="ECO:0000259" key="2">
    <source>
        <dbReference type="Pfam" id="PF02514"/>
    </source>
</evidence>
<gene>
    <name evidence="3" type="ORF">DFP79_0400</name>
</gene>
<reference evidence="3 4" key="1">
    <citation type="submission" date="2019-03" db="EMBL/GenBank/DDBJ databases">
        <title>Genomic Encyclopedia of Type Strains, Phase III (KMG-III): the genomes of soil and plant-associated and newly described type strains.</title>
        <authorList>
            <person name="Whitman W."/>
        </authorList>
    </citation>
    <scope>NUCLEOTIDE SEQUENCE [LARGE SCALE GENOMIC DNA]</scope>
    <source>
        <strain evidence="3 4">CECT 7378</strain>
    </source>
</reference>
<keyword evidence="4" id="KW-1185">Reference proteome</keyword>
<dbReference type="GO" id="GO:0009236">
    <property type="term" value="P:cobalamin biosynthetic process"/>
    <property type="evidence" value="ECO:0007669"/>
    <property type="project" value="UniProtKB-UniRule"/>
</dbReference>
<dbReference type="EMBL" id="SNXC01000009">
    <property type="protein sequence ID" value="TDO99418.1"/>
    <property type="molecule type" value="Genomic_DNA"/>
</dbReference>
<dbReference type="InterPro" id="IPR011953">
    <property type="entry name" value="Cobalto_CobN"/>
</dbReference>
<dbReference type="InterPro" id="IPR003672">
    <property type="entry name" value="CobN/Mg_chltase"/>
</dbReference>
<dbReference type="PANTHER" id="PTHR44119">
    <property type="entry name" value="MAGNESIUM-CHELATASE SUBUNIT CHLH, CHLOROPLASTIC"/>
    <property type="match status" value="1"/>
</dbReference>
<proteinExistence type="predicted"/>
<accession>A0A4R6MCP0</accession>
<feature type="domain" description="CobN/magnesium chelatase" evidence="2">
    <location>
        <begin position="139"/>
        <end position="1261"/>
    </location>
</feature>
<dbReference type="Proteomes" id="UP000294656">
    <property type="component" value="Unassembled WGS sequence"/>
</dbReference>
<dbReference type="EC" id="6.6.1.2" evidence="1"/>
<dbReference type="CDD" id="cd10150">
    <property type="entry name" value="CobN_like"/>
    <property type="match status" value="1"/>
</dbReference>
<organism evidence="3 4">
    <name type="scientific">Marinomonas balearica</name>
    <dbReference type="NCBI Taxonomy" id="491947"/>
    <lineage>
        <taxon>Bacteria</taxon>
        <taxon>Pseudomonadati</taxon>
        <taxon>Pseudomonadota</taxon>
        <taxon>Gammaproteobacteria</taxon>
        <taxon>Oceanospirillales</taxon>
        <taxon>Oceanospirillaceae</taxon>
        <taxon>Marinomonas</taxon>
    </lineage>
</organism>
<protein>
    <recommendedName>
        <fullName evidence="1">Cobaltochelatase subunit CobN</fullName>
        <ecNumber evidence="1">6.6.1.2</ecNumber>
    </recommendedName>
</protein>
<dbReference type="RefSeq" id="WP_133502279.1">
    <property type="nucleotide sequence ID" value="NZ_SNXC01000009.1"/>
</dbReference>
<evidence type="ECO:0000313" key="3">
    <source>
        <dbReference type="EMBL" id="TDO99418.1"/>
    </source>
</evidence>